<proteinExistence type="inferred from homology"/>
<keyword evidence="2" id="KW-0813">Transport</keyword>
<keyword evidence="4" id="KW-0812">Transmembrane</keyword>
<name>I3TGD5_THEC1</name>
<gene>
    <name evidence="6" type="ordered locus">TCELL_1401</name>
</gene>
<keyword evidence="4" id="KW-0472">Membrane</keyword>
<dbReference type="AlphaFoldDB" id="I3TGD5"/>
<dbReference type="KEGG" id="thg:TCELL_1401"/>
<sequence>MRLVTRVSSILLAIILIAIIPLANLGAAQQVQPGPASDQITFIRVAIEQVPDAIKNNQIDMYYFALRPLQAQKIQQDVPNAVLYQAPAGLIDLILNPAPVSVITLNGTLTIKQAAAALGVPLAAIVGFRTSGNQTIVELGANPNTSSINPFAFKQIRWAMNYLVDRDTIVSQILKGFGVPMYTFLSQYDPTYTIIADIVARYEFRYDPSYADSIITSVLTSVGAQKIGGVWYYGGKPIAINFVIRVEDERNDIGNMVATDLKLLGFTVNVLPMRFTEAINTVYATDPMEFAWHIYTEGWGKGGITRWDTATVAQFSAPWFGYMPGWQEPTFWNYQNDTIDDLTLRIYTGNFTSQSEFVQLYRKATEMAIQESVRVWIATRLDTWVTVNQVQGITLDLGAGLRGIWNVREAFIPGKPALTVGHLWVYTAGDAWNYWGGFSSVYYVDQMYATYDPLTWNHPFNGEPMPFRTPYVVQTAGPTGKLDVPSNAIIWDVNSKKWVPVPSGTKATSMVIFDLSKLVGTKWHNGMTITMADVVAAWAYAFDITYDSKYSALEPRIASNLKPTLDLIKGLVFDAQNKRLIVYIDYWFFDTNYIAAMATLGIANPLEIHTVTWQLALDQRNQTSLVLYQRKGYQWFSLVYPDHVALVKNTLATYLNNQTVFAKANAYANGLLTMDEWNARIQADLNWINAHGHAWISQGPFYMDKFDKDAQTAVYKAFRDPTYPFKKGDWYFGKPITTLIGGYTLSTVIPGKILPGSPANLTVIVNGIPPLHLEYILKDAAGNILSTGDAAQINQTAFLISFPSDFTINLDYRTTYYLILLAYSDIVAMPDMKKIELTTASTAEALQYMQSLNQEALNKLQSALNQQISSVYNQINQLNSQLTQLNSTLTAMLGQQIQTVMTALTQNIKTVSDVLTNLANVVNTTQATLTNFQSSTNSQFSSISSDLSSIKSTLASMQTTLQGAASASDVEALKSQVSTLQNLVYATLGLVVVTLIVSGIGLARRK</sequence>
<dbReference type="SUPFAM" id="SSF53850">
    <property type="entry name" value="Periplasmic binding protein-like II"/>
    <property type="match status" value="1"/>
</dbReference>
<dbReference type="InParanoid" id="I3TGD5"/>
<feature type="transmembrane region" description="Helical" evidence="4">
    <location>
        <begin position="983"/>
        <end position="1003"/>
    </location>
</feature>
<keyword evidence="7" id="KW-1185">Reference proteome</keyword>
<dbReference type="eggNOG" id="arCOG01672">
    <property type="taxonomic scope" value="Archaea"/>
</dbReference>
<reference evidence="6 7" key="1">
    <citation type="journal article" date="2012" name="J. Bacteriol.">
        <title>Complete genome sequence of the hyperthermophilic cellulolytic Crenarchaeon 'Thermogladius cellulolyticus' 1633.</title>
        <authorList>
            <person name="Mardanov A.V."/>
            <person name="Kochetkova T.V."/>
            <person name="Beletsky A.V."/>
            <person name="Bonch-Osmolovskaya E.A."/>
            <person name="Ravin N.V."/>
            <person name="Skryabin K.G."/>
        </authorList>
    </citation>
    <scope>NUCLEOTIDE SEQUENCE [LARGE SCALE GENOMIC DNA]</scope>
    <source>
        <strain evidence="7">DSM 22663 / VKM B-2946 / 1633</strain>
    </source>
</reference>
<evidence type="ECO:0000256" key="4">
    <source>
        <dbReference type="SAM" id="Phobius"/>
    </source>
</evidence>
<evidence type="ECO:0000256" key="2">
    <source>
        <dbReference type="ARBA" id="ARBA00022448"/>
    </source>
</evidence>
<dbReference type="InterPro" id="IPR000914">
    <property type="entry name" value="SBP_5_dom"/>
</dbReference>
<dbReference type="Gene3D" id="1.20.5.300">
    <property type="match status" value="1"/>
</dbReference>
<evidence type="ECO:0000256" key="3">
    <source>
        <dbReference type="ARBA" id="ARBA00022729"/>
    </source>
</evidence>
<comment type="similarity">
    <text evidence="1">Belongs to the bacterial solute-binding protein 5 family.</text>
</comment>
<dbReference type="PANTHER" id="PTHR30290">
    <property type="entry name" value="PERIPLASMIC BINDING COMPONENT OF ABC TRANSPORTER"/>
    <property type="match status" value="1"/>
</dbReference>
<accession>I3TGD5</accession>
<dbReference type="PANTHER" id="PTHR30290:SF9">
    <property type="entry name" value="OLIGOPEPTIDE-BINDING PROTEIN APPA"/>
    <property type="match status" value="1"/>
</dbReference>
<dbReference type="GO" id="GO:0015833">
    <property type="term" value="P:peptide transport"/>
    <property type="evidence" value="ECO:0007669"/>
    <property type="project" value="TreeGrafter"/>
</dbReference>
<dbReference type="eggNOG" id="arCOG07272">
    <property type="taxonomic scope" value="Archaea"/>
</dbReference>
<dbReference type="InterPro" id="IPR039424">
    <property type="entry name" value="SBP_5"/>
</dbReference>
<evidence type="ECO:0000256" key="1">
    <source>
        <dbReference type="ARBA" id="ARBA00005695"/>
    </source>
</evidence>
<dbReference type="Proteomes" id="UP000005270">
    <property type="component" value="Chromosome"/>
</dbReference>
<keyword evidence="4" id="KW-1133">Transmembrane helix</keyword>
<dbReference type="Gene3D" id="3.10.105.10">
    <property type="entry name" value="Dipeptide-binding Protein, Domain 3"/>
    <property type="match status" value="1"/>
</dbReference>
<dbReference type="Pfam" id="PF00496">
    <property type="entry name" value="SBP_bac_5"/>
    <property type="match status" value="1"/>
</dbReference>
<dbReference type="EMBL" id="CP003531">
    <property type="protein sequence ID" value="AFK51823.1"/>
    <property type="molecule type" value="Genomic_DNA"/>
</dbReference>
<keyword evidence="3" id="KW-0732">Signal</keyword>
<feature type="domain" description="Solute-binding protein family 5" evidence="5">
    <location>
        <begin position="86"/>
        <end position="302"/>
    </location>
</feature>
<evidence type="ECO:0000313" key="6">
    <source>
        <dbReference type="EMBL" id="AFK51823.1"/>
    </source>
</evidence>
<evidence type="ECO:0000259" key="5">
    <source>
        <dbReference type="Pfam" id="PF00496"/>
    </source>
</evidence>
<evidence type="ECO:0000313" key="7">
    <source>
        <dbReference type="Proteomes" id="UP000005270"/>
    </source>
</evidence>
<dbReference type="STRING" id="1184251.TCELL_1401"/>
<protein>
    <submittedName>
        <fullName evidence="6">LPXTG-motif cell wall anchor domain protein</fullName>
    </submittedName>
</protein>
<dbReference type="FunCoup" id="I3TGD5">
    <property type="interactions" value="19"/>
</dbReference>
<dbReference type="OrthoDB" id="194307at2157"/>
<dbReference type="HOGENOM" id="CLU_010991_0_0_2"/>
<organism evidence="6 7">
    <name type="scientific">Thermogladius calderae (strain DSM 22663 / VKM B-2946 / 1633)</name>
    <dbReference type="NCBI Taxonomy" id="1184251"/>
    <lineage>
        <taxon>Archaea</taxon>
        <taxon>Thermoproteota</taxon>
        <taxon>Thermoprotei</taxon>
        <taxon>Desulfurococcales</taxon>
        <taxon>Desulfurococcaceae</taxon>
        <taxon>Thermogladius</taxon>
    </lineage>
</organism>
<dbReference type="GO" id="GO:1904680">
    <property type="term" value="F:peptide transmembrane transporter activity"/>
    <property type="evidence" value="ECO:0007669"/>
    <property type="project" value="TreeGrafter"/>
</dbReference>